<dbReference type="OMA" id="WLHIANS"/>
<dbReference type="AlphaFoldDB" id="S3DDQ6"/>
<evidence type="ECO:0000313" key="2">
    <source>
        <dbReference type="Proteomes" id="UP000016922"/>
    </source>
</evidence>
<dbReference type="GeneID" id="19467778"/>
<reference evidence="1 2" key="1">
    <citation type="journal article" date="2013" name="BMC Genomics">
        <title>Genomics-driven discovery of the pneumocandin biosynthetic gene cluster in the fungus Glarea lozoyensis.</title>
        <authorList>
            <person name="Chen L."/>
            <person name="Yue Q."/>
            <person name="Zhang X."/>
            <person name="Xiang M."/>
            <person name="Wang C."/>
            <person name="Li S."/>
            <person name="Che Y."/>
            <person name="Ortiz-Lopez F.J."/>
            <person name="Bills G.F."/>
            <person name="Liu X."/>
            <person name="An Z."/>
        </authorList>
    </citation>
    <scope>NUCLEOTIDE SEQUENCE [LARGE SCALE GENOMIC DNA]</scope>
    <source>
        <strain evidence="2">ATCC 20868 / MF5171</strain>
    </source>
</reference>
<dbReference type="RefSeq" id="XP_008075882.1">
    <property type="nucleotide sequence ID" value="XM_008077691.1"/>
</dbReference>
<gene>
    <name evidence="1" type="ORF">GLAREA_08730</name>
</gene>
<evidence type="ECO:0000313" key="1">
    <source>
        <dbReference type="EMBL" id="EPE36567.1"/>
    </source>
</evidence>
<sequence length="771" mass="85889">MSESLAAAQVSAAARGMDLATAVGKAGGLGLISLVAEASTTAGIQVVKWLARERLNEEAFLQTMRAYQDFAHPNTNGQVILAQLQIGASKLFGLQLVMPGALGSTILRDKELRWVATTEAVMLKYHLPAAVEKTFIDIFLMRAYPNESRQSRLFFAKEQIHAVVQKMTDSIHLHTVNAGLEISPLPEEFEKFVGHRMVAQDFARAVHSIQERSGTDIVVQVKYFAADLLCWIYNHWDGVLAVSMQGKLVFDKVLGTSPETLTFFVVEIPVDKCLVTTNSESCRNTDHVLGFRIGGRYGSTFDIDPKTAWNKGFHDHGGSFTSGTRIPLYGFMNPHSGTYLSLNKKELNMALSSAQRIVASLMDTTVYGTPLALRFKLNDKEGRKFKWWVRTSPTILQQNLGNDKIVPFAFLLDDVDRPEKDRRGGVEYPAHEIILRFSDVMDALAVARDRCECGCDSNEKQDFRGFRTLQYDRLNDGCIQTHMFTQIMLLLGNAFAEAAGAKDISNLRGEESHFSLVKATMHLLVDLIQTHHVQWETWFRLAASAITGLPFDLALNTTFIRLIFWQAGPMTIVPLWFNFDQEINLESSWGVQTVRGNIQGIESEWAVVASEDTLAGDDGDEERPKPEFVSGGSVDDSSCNITYAIFPKTEYLYSQMMMVRTEGSIRALSPSDIYFGLVNTQHPSCNHEVHAEHKAQVHPYTFSDVAIKWSMSSNSSMDQILNIPDGQEPIPHIALLQDNWLKSNIAIGFQGDVGFGIVRIIKSTIQVFGLG</sequence>
<organism evidence="1 2">
    <name type="scientific">Glarea lozoyensis (strain ATCC 20868 / MF5171)</name>
    <dbReference type="NCBI Taxonomy" id="1116229"/>
    <lineage>
        <taxon>Eukaryota</taxon>
        <taxon>Fungi</taxon>
        <taxon>Dikarya</taxon>
        <taxon>Ascomycota</taxon>
        <taxon>Pezizomycotina</taxon>
        <taxon>Leotiomycetes</taxon>
        <taxon>Helotiales</taxon>
        <taxon>Helotiaceae</taxon>
        <taxon>Glarea</taxon>
    </lineage>
</organism>
<protein>
    <submittedName>
        <fullName evidence="1">Uncharacterized protein</fullName>
    </submittedName>
</protein>
<proteinExistence type="predicted"/>
<dbReference type="eggNOG" id="ENOG502SISI">
    <property type="taxonomic scope" value="Eukaryota"/>
</dbReference>
<name>S3DDQ6_GLAL2</name>
<keyword evidence="2" id="KW-1185">Reference proteome</keyword>
<dbReference type="KEGG" id="glz:GLAREA_08730"/>
<accession>S3DDQ6</accession>
<dbReference type="OrthoDB" id="3526561at2759"/>
<dbReference type="EMBL" id="KE145352">
    <property type="protein sequence ID" value="EPE36567.1"/>
    <property type="molecule type" value="Genomic_DNA"/>
</dbReference>
<dbReference type="Proteomes" id="UP000016922">
    <property type="component" value="Unassembled WGS sequence"/>
</dbReference>
<dbReference type="HOGENOM" id="CLU_017446_0_0_1"/>